<keyword evidence="1 4" id="KW-0808">Transferase</keyword>
<dbReference type="InterPro" id="IPR016181">
    <property type="entry name" value="Acyl_CoA_acyltransferase"/>
</dbReference>
<proteinExistence type="predicted"/>
<dbReference type="SUPFAM" id="SSF55729">
    <property type="entry name" value="Acyl-CoA N-acyltransferases (Nat)"/>
    <property type="match status" value="1"/>
</dbReference>
<accession>A0A364LKQ6</accession>
<organism evidence="4 5">
    <name type="scientific">Legionella quinlivanii</name>
    <dbReference type="NCBI Taxonomy" id="45073"/>
    <lineage>
        <taxon>Bacteria</taxon>
        <taxon>Pseudomonadati</taxon>
        <taxon>Pseudomonadota</taxon>
        <taxon>Gammaproteobacteria</taxon>
        <taxon>Legionellales</taxon>
        <taxon>Legionellaceae</taxon>
        <taxon>Legionella</taxon>
    </lineage>
</organism>
<evidence type="ECO:0000313" key="4">
    <source>
        <dbReference type="EMBL" id="RAP37159.1"/>
    </source>
</evidence>
<keyword evidence="2" id="KW-0012">Acyltransferase</keyword>
<name>A0A364LKQ6_9GAMM</name>
<protein>
    <submittedName>
        <fullName evidence="4">GNAT family N-acetyltransferase</fullName>
    </submittedName>
</protein>
<evidence type="ECO:0000256" key="1">
    <source>
        <dbReference type="ARBA" id="ARBA00022679"/>
    </source>
</evidence>
<gene>
    <name evidence="4" type="ORF">B1207_06445</name>
</gene>
<comment type="caution">
    <text evidence="4">The sequence shown here is derived from an EMBL/GenBank/DDBJ whole genome shotgun (WGS) entry which is preliminary data.</text>
</comment>
<dbReference type="GO" id="GO:0016747">
    <property type="term" value="F:acyltransferase activity, transferring groups other than amino-acyl groups"/>
    <property type="evidence" value="ECO:0007669"/>
    <property type="project" value="InterPro"/>
</dbReference>
<evidence type="ECO:0000259" key="3">
    <source>
        <dbReference type="PROSITE" id="PS51186"/>
    </source>
</evidence>
<dbReference type="Gene3D" id="3.40.630.30">
    <property type="match status" value="1"/>
</dbReference>
<evidence type="ECO:0000313" key="5">
    <source>
        <dbReference type="Proteomes" id="UP000249458"/>
    </source>
</evidence>
<dbReference type="InterPro" id="IPR050832">
    <property type="entry name" value="Bact_Acetyltransf"/>
</dbReference>
<sequence>MEKTLRHRSLSLRLLTPSDIPVIVEGFTQSNWTEKPASIFEQYLNEQKKQKRIIWVAYLEDHFAGYVTLKWESQYSDFKENNIPEIMDLNVLPAFRKLGIGTALMEKAEKEAASKYKMVGIGVGLYADYGSAQKLYINRGYIPDGKGITYNYQPTIPGKSYPLDDDLVLWFTKKCNSPGTSS</sequence>
<feature type="domain" description="N-acetyltransferase" evidence="3">
    <location>
        <begin position="10"/>
        <end position="168"/>
    </location>
</feature>
<dbReference type="PANTHER" id="PTHR43877">
    <property type="entry name" value="AMINOALKYLPHOSPHONATE N-ACETYLTRANSFERASE-RELATED-RELATED"/>
    <property type="match status" value="1"/>
</dbReference>
<dbReference type="PANTHER" id="PTHR43877:SF2">
    <property type="entry name" value="AMINOALKYLPHOSPHONATE N-ACETYLTRANSFERASE-RELATED"/>
    <property type="match status" value="1"/>
</dbReference>
<evidence type="ECO:0000256" key="2">
    <source>
        <dbReference type="ARBA" id="ARBA00023315"/>
    </source>
</evidence>
<dbReference type="Proteomes" id="UP000249458">
    <property type="component" value="Unassembled WGS sequence"/>
</dbReference>
<dbReference type="CDD" id="cd04301">
    <property type="entry name" value="NAT_SF"/>
    <property type="match status" value="1"/>
</dbReference>
<dbReference type="EMBL" id="MVJN01000004">
    <property type="protein sequence ID" value="RAP37159.1"/>
    <property type="molecule type" value="Genomic_DNA"/>
</dbReference>
<reference evidence="4 5" key="1">
    <citation type="submission" date="2017-02" db="EMBL/GenBank/DDBJ databases">
        <title>Legionella quilivanii strain from human: case report and whole genome sequencing analysis.</title>
        <authorList>
            <person name="Lalancette C."/>
            <person name="Leduc J.-M."/>
            <person name="Levesque S."/>
            <person name="Fournier E."/>
            <person name="Saoud J."/>
            <person name="Faucher S.P."/>
            <person name="Bernard K."/>
            <person name="Martineau C."/>
            <person name="Longtin J."/>
        </authorList>
    </citation>
    <scope>NUCLEOTIDE SEQUENCE [LARGE SCALE GENOMIC DNA]</scope>
    <source>
        <strain evidence="4 5">ID143958</strain>
    </source>
</reference>
<dbReference type="Pfam" id="PF00583">
    <property type="entry name" value="Acetyltransf_1"/>
    <property type="match status" value="1"/>
</dbReference>
<dbReference type="InterPro" id="IPR000182">
    <property type="entry name" value="GNAT_dom"/>
</dbReference>
<dbReference type="AlphaFoldDB" id="A0A364LKQ6"/>
<dbReference type="PROSITE" id="PS51186">
    <property type="entry name" value="GNAT"/>
    <property type="match status" value="1"/>
</dbReference>